<sequence length="88" mass="9975">MRFNPNCLKQFPREGNPPKTFAHKELKHLGVHYLRRTVVVSLSRSGDEENDLAGFVCDKESWECNGMLVRFLNGNSSAPSIFRLNAVP</sequence>
<name>A0AA40KVK6_9HYME</name>
<dbReference type="AlphaFoldDB" id="A0AA40KVK6"/>
<dbReference type="EMBL" id="JAHYIQ010000002">
    <property type="protein sequence ID" value="KAK1134506.1"/>
    <property type="molecule type" value="Genomic_DNA"/>
</dbReference>
<dbReference type="Proteomes" id="UP001177670">
    <property type="component" value="Unassembled WGS sequence"/>
</dbReference>
<reference evidence="1" key="1">
    <citation type="submission" date="2021-10" db="EMBL/GenBank/DDBJ databases">
        <title>Melipona bicolor Genome sequencing and assembly.</title>
        <authorList>
            <person name="Araujo N.S."/>
            <person name="Arias M.C."/>
        </authorList>
    </citation>
    <scope>NUCLEOTIDE SEQUENCE</scope>
    <source>
        <strain evidence="1">USP_2M_L1-L4_2017</strain>
        <tissue evidence="1">Whole body</tissue>
    </source>
</reference>
<gene>
    <name evidence="1" type="ORF">K0M31_007287</name>
</gene>
<comment type="caution">
    <text evidence="1">The sequence shown here is derived from an EMBL/GenBank/DDBJ whole genome shotgun (WGS) entry which is preliminary data.</text>
</comment>
<accession>A0AA40KVK6</accession>
<keyword evidence="2" id="KW-1185">Reference proteome</keyword>
<organism evidence="1 2">
    <name type="scientific">Melipona bicolor</name>
    <dbReference type="NCBI Taxonomy" id="60889"/>
    <lineage>
        <taxon>Eukaryota</taxon>
        <taxon>Metazoa</taxon>
        <taxon>Ecdysozoa</taxon>
        <taxon>Arthropoda</taxon>
        <taxon>Hexapoda</taxon>
        <taxon>Insecta</taxon>
        <taxon>Pterygota</taxon>
        <taxon>Neoptera</taxon>
        <taxon>Endopterygota</taxon>
        <taxon>Hymenoptera</taxon>
        <taxon>Apocrita</taxon>
        <taxon>Aculeata</taxon>
        <taxon>Apoidea</taxon>
        <taxon>Anthophila</taxon>
        <taxon>Apidae</taxon>
        <taxon>Melipona</taxon>
    </lineage>
</organism>
<proteinExistence type="predicted"/>
<protein>
    <submittedName>
        <fullName evidence="1">Uncharacterized protein</fullName>
    </submittedName>
</protein>
<evidence type="ECO:0000313" key="2">
    <source>
        <dbReference type="Proteomes" id="UP001177670"/>
    </source>
</evidence>
<evidence type="ECO:0000313" key="1">
    <source>
        <dbReference type="EMBL" id="KAK1134506.1"/>
    </source>
</evidence>